<dbReference type="PROSITE" id="PS50054">
    <property type="entry name" value="TYR_PHOSPHATASE_DUAL"/>
    <property type="match status" value="1"/>
</dbReference>
<feature type="transmembrane region" description="Helical" evidence="16">
    <location>
        <begin position="172"/>
        <end position="189"/>
    </location>
</feature>
<evidence type="ECO:0000313" key="21">
    <source>
        <dbReference type="Proteomes" id="UP000030665"/>
    </source>
</evidence>
<comment type="subcellular location">
    <subcellularLocation>
        <location evidence="2">Cell membrane</location>
        <topology evidence="2">Multi-pass membrane protein</topology>
    </subcellularLocation>
    <subcellularLocation>
        <location evidence="1">Recycling endosome membrane</location>
        <topology evidence="1">Multi-pass membrane protein</topology>
    </subcellularLocation>
</comment>
<dbReference type="GO" id="GO:0015385">
    <property type="term" value="F:sodium:proton antiporter activity"/>
    <property type="evidence" value="ECO:0007669"/>
    <property type="project" value="InterPro"/>
</dbReference>
<reference evidence="20" key="1">
    <citation type="submission" date="2014-01" db="EMBL/GenBank/DDBJ databases">
        <authorList>
            <person name="Aslett M."/>
        </authorList>
    </citation>
    <scope>NUCLEOTIDE SEQUENCE</scope>
</reference>
<dbReference type="InterPro" id="IPR006153">
    <property type="entry name" value="Cation/H_exchanger_TM"/>
</dbReference>
<keyword evidence="7" id="KW-0967">Endosome</keyword>
<feature type="transmembrane region" description="Helical" evidence="16">
    <location>
        <begin position="398"/>
        <end position="420"/>
    </location>
</feature>
<keyword evidence="13 16" id="KW-0472">Membrane</keyword>
<dbReference type="PRINTS" id="PR01084">
    <property type="entry name" value="NAHEXCHNGR"/>
</dbReference>
<evidence type="ECO:0000256" key="6">
    <source>
        <dbReference type="ARBA" id="ARBA00022692"/>
    </source>
</evidence>
<evidence type="ECO:0000256" key="12">
    <source>
        <dbReference type="ARBA" id="ARBA00023065"/>
    </source>
</evidence>
<dbReference type="EMBL" id="HG806060">
    <property type="protein sequence ID" value="CDW56615.1"/>
    <property type="molecule type" value="Genomic_DNA"/>
</dbReference>
<keyword evidence="5" id="KW-1003">Cell membrane</keyword>
<dbReference type="Proteomes" id="UP000030665">
    <property type="component" value="Unassembled WGS sequence"/>
</dbReference>
<evidence type="ECO:0000256" key="7">
    <source>
        <dbReference type="ARBA" id="ARBA00022753"/>
    </source>
</evidence>
<keyword evidence="9" id="KW-0904">Protein phosphatase</keyword>
<dbReference type="PROSITE" id="PS00383">
    <property type="entry name" value="TYR_PHOSPHATASE_1"/>
    <property type="match status" value="1"/>
</dbReference>
<proteinExistence type="inferred from homology"/>
<dbReference type="PROSITE" id="PS50056">
    <property type="entry name" value="TYR_PHOSPHATASE_2"/>
    <property type="match status" value="1"/>
</dbReference>
<keyword evidence="6 15" id="KW-0812">Transmembrane</keyword>
<dbReference type="InterPro" id="IPR002090">
    <property type="entry name" value="NHE-6/7/9"/>
</dbReference>
<feature type="signal peptide" evidence="17">
    <location>
        <begin position="1"/>
        <end position="15"/>
    </location>
</feature>
<organism evidence="20 21">
    <name type="scientific">Trichuris trichiura</name>
    <name type="common">Whipworm</name>
    <name type="synonym">Trichocephalus trichiurus</name>
    <dbReference type="NCBI Taxonomy" id="36087"/>
    <lineage>
        <taxon>Eukaryota</taxon>
        <taxon>Metazoa</taxon>
        <taxon>Ecdysozoa</taxon>
        <taxon>Nematoda</taxon>
        <taxon>Enoplea</taxon>
        <taxon>Dorylaimia</taxon>
        <taxon>Trichinellida</taxon>
        <taxon>Trichuridae</taxon>
        <taxon>Trichuris</taxon>
    </lineage>
</organism>
<keyword evidence="8" id="KW-0378">Hydrolase</keyword>
<evidence type="ECO:0000256" key="8">
    <source>
        <dbReference type="ARBA" id="ARBA00022801"/>
    </source>
</evidence>
<evidence type="ECO:0000256" key="3">
    <source>
        <dbReference type="ARBA" id="ARBA00007367"/>
    </source>
</evidence>
<dbReference type="GO" id="GO:0004721">
    <property type="term" value="F:phosphoprotein phosphatase activity"/>
    <property type="evidence" value="ECO:0007669"/>
    <property type="project" value="UniProtKB-KW"/>
</dbReference>
<keyword evidence="15" id="KW-0050">Antiport</keyword>
<dbReference type="GO" id="GO:0055038">
    <property type="term" value="C:recycling endosome membrane"/>
    <property type="evidence" value="ECO:0007669"/>
    <property type="project" value="UniProtKB-SubCell"/>
</dbReference>
<keyword evidence="10 16" id="KW-1133">Transmembrane helix</keyword>
<dbReference type="PANTHER" id="PTHR10110:SF187">
    <property type="entry name" value="SODIUM_HYDROGEN EXCHANGER"/>
    <property type="match status" value="1"/>
</dbReference>
<dbReference type="InterPro" id="IPR000340">
    <property type="entry name" value="Dual-sp_phosphatase_cat-dom"/>
</dbReference>
<dbReference type="InterPro" id="IPR016130">
    <property type="entry name" value="Tyr_Pase_AS"/>
</dbReference>
<keyword evidence="17" id="KW-0732">Signal</keyword>
<keyword evidence="11" id="KW-0915">Sodium</keyword>
<keyword evidence="12 15" id="KW-0406">Ion transport</keyword>
<feature type="transmembrane region" description="Helical" evidence="16">
    <location>
        <begin position="77"/>
        <end position="97"/>
    </location>
</feature>
<feature type="transmembrane region" description="Helical" evidence="16">
    <location>
        <begin position="53"/>
        <end position="70"/>
    </location>
</feature>
<reference evidence="20" key="2">
    <citation type="submission" date="2014-03" db="EMBL/GenBank/DDBJ databases">
        <title>The whipworm genome and dual-species transcriptomics of an intimate host-pathogen interaction.</title>
        <authorList>
            <person name="Foth B.J."/>
            <person name="Tsai I.J."/>
            <person name="Reid A.J."/>
            <person name="Bancroft A.J."/>
            <person name="Nichol S."/>
            <person name="Tracey A."/>
            <person name="Holroyd N."/>
            <person name="Cotton J.A."/>
            <person name="Stanley E.J."/>
            <person name="Zarowiecki M."/>
            <person name="Liu J.Z."/>
            <person name="Huckvale T."/>
            <person name="Cooper P.J."/>
            <person name="Grencis R.K."/>
            <person name="Berriman M."/>
        </authorList>
    </citation>
    <scope>NUCLEOTIDE SEQUENCE [LARGE SCALE GENOMIC DNA]</scope>
</reference>
<evidence type="ECO:0000256" key="4">
    <source>
        <dbReference type="ARBA" id="ARBA00022448"/>
    </source>
</evidence>
<dbReference type="GO" id="GO:0051453">
    <property type="term" value="P:regulation of intracellular pH"/>
    <property type="evidence" value="ECO:0007669"/>
    <property type="project" value="TreeGrafter"/>
</dbReference>
<dbReference type="Gene3D" id="3.90.190.10">
    <property type="entry name" value="Protein tyrosine phosphatase superfamily"/>
    <property type="match status" value="1"/>
</dbReference>
<dbReference type="CDD" id="cd14498">
    <property type="entry name" value="DSP"/>
    <property type="match status" value="1"/>
</dbReference>
<dbReference type="InterPro" id="IPR029021">
    <property type="entry name" value="Prot-tyrosine_phosphatase-like"/>
</dbReference>
<dbReference type="Pfam" id="PF00782">
    <property type="entry name" value="DSPc"/>
    <property type="match status" value="1"/>
</dbReference>
<evidence type="ECO:0000256" key="15">
    <source>
        <dbReference type="RuleBase" id="RU003722"/>
    </source>
</evidence>
<dbReference type="SUPFAM" id="SSF52799">
    <property type="entry name" value="(Phosphotyrosine protein) phosphatases II"/>
    <property type="match status" value="1"/>
</dbReference>
<dbReference type="NCBIfam" id="TIGR00840">
    <property type="entry name" value="b_cpa1"/>
    <property type="match status" value="1"/>
</dbReference>
<comment type="similarity">
    <text evidence="3 15">Belongs to the monovalent cation:proton antiporter 1 (CPA1) transporter (TC 2.A.36) family.</text>
</comment>
<evidence type="ECO:0000259" key="18">
    <source>
        <dbReference type="PROSITE" id="PS50054"/>
    </source>
</evidence>
<dbReference type="Gene3D" id="6.10.140.1330">
    <property type="match status" value="1"/>
</dbReference>
<evidence type="ECO:0000256" key="2">
    <source>
        <dbReference type="ARBA" id="ARBA00004651"/>
    </source>
</evidence>
<accession>A0A077ZDE3</accession>
<dbReference type="InterPro" id="IPR000387">
    <property type="entry name" value="Tyr_Pase_dom"/>
</dbReference>
<feature type="transmembrane region" description="Helical" evidence="16">
    <location>
        <begin position="520"/>
        <end position="540"/>
    </location>
</feature>
<dbReference type="OrthoDB" id="196264at2759"/>
<evidence type="ECO:0000256" key="16">
    <source>
        <dbReference type="SAM" id="Phobius"/>
    </source>
</evidence>
<dbReference type="Pfam" id="PF00999">
    <property type="entry name" value="Na_H_Exchanger"/>
    <property type="match status" value="1"/>
</dbReference>
<feature type="transmembrane region" description="Helical" evidence="16">
    <location>
        <begin position="312"/>
        <end position="334"/>
    </location>
</feature>
<feature type="domain" description="Tyrosine-protein phosphatase" evidence="18">
    <location>
        <begin position="692"/>
        <end position="836"/>
    </location>
</feature>
<evidence type="ECO:0000256" key="11">
    <source>
        <dbReference type="ARBA" id="ARBA00023053"/>
    </source>
</evidence>
<feature type="domain" description="Tyrosine specific protein phosphatases" evidence="19">
    <location>
        <begin position="750"/>
        <end position="812"/>
    </location>
</feature>
<evidence type="ECO:0000313" key="20">
    <source>
        <dbReference type="EMBL" id="CDW56615.1"/>
    </source>
</evidence>
<protein>
    <recommendedName>
        <fullName evidence="15">Sodium/hydrogen exchanger</fullName>
    </recommendedName>
</protein>
<dbReference type="GO" id="GO:0098719">
    <property type="term" value="P:sodium ion import across plasma membrane"/>
    <property type="evidence" value="ECO:0007669"/>
    <property type="project" value="TreeGrafter"/>
</dbReference>
<dbReference type="GO" id="GO:0005886">
    <property type="term" value="C:plasma membrane"/>
    <property type="evidence" value="ECO:0007669"/>
    <property type="project" value="UniProtKB-SubCell"/>
</dbReference>
<dbReference type="InterPro" id="IPR020422">
    <property type="entry name" value="TYR_PHOSPHATASE_DUAL_dom"/>
</dbReference>
<dbReference type="GO" id="GO:0015386">
    <property type="term" value="F:potassium:proton antiporter activity"/>
    <property type="evidence" value="ECO:0007669"/>
    <property type="project" value="TreeGrafter"/>
</dbReference>
<dbReference type="STRING" id="36087.A0A077ZDE3"/>
<dbReference type="PANTHER" id="PTHR10110">
    <property type="entry name" value="SODIUM/HYDROGEN EXCHANGER"/>
    <property type="match status" value="1"/>
</dbReference>
<evidence type="ECO:0000256" key="14">
    <source>
        <dbReference type="ARBA" id="ARBA00023201"/>
    </source>
</evidence>
<feature type="transmembrane region" description="Helical" evidence="16">
    <location>
        <begin position="426"/>
        <end position="447"/>
    </location>
</feature>
<evidence type="ECO:0000256" key="17">
    <source>
        <dbReference type="SAM" id="SignalP"/>
    </source>
</evidence>
<dbReference type="AlphaFoldDB" id="A0A077ZDE3"/>
<dbReference type="PRINTS" id="PR01088">
    <property type="entry name" value="NAHEXCHNGR6"/>
</dbReference>
<evidence type="ECO:0000256" key="5">
    <source>
        <dbReference type="ARBA" id="ARBA00022475"/>
    </source>
</evidence>
<dbReference type="SMART" id="SM00195">
    <property type="entry name" value="DSPc"/>
    <property type="match status" value="1"/>
</dbReference>
<gene>
    <name evidence="20" type="ORF">TTRE_0000489501</name>
</gene>
<evidence type="ECO:0000259" key="19">
    <source>
        <dbReference type="PROSITE" id="PS50056"/>
    </source>
</evidence>
<keyword evidence="4 15" id="KW-0813">Transport</keyword>
<dbReference type="InterPro" id="IPR018422">
    <property type="entry name" value="Cation/H_exchanger_CPA1"/>
</dbReference>
<keyword evidence="21" id="KW-1185">Reference proteome</keyword>
<keyword evidence="14 15" id="KW-0739">Sodium transport</keyword>
<evidence type="ECO:0000256" key="9">
    <source>
        <dbReference type="ARBA" id="ARBA00022912"/>
    </source>
</evidence>
<evidence type="ECO:0000256" key="10">
    <source>
        <dbReference type="ARBA" id="ARBA00022989"/>
    </source>
</evidence>
<sequence>MWMFVIFLILLTGNAVRLVMMASNPLRPSADEMAERIAEEKISALHQVDTMNLMLYTLLMILTVLTVWIFKYRRLRFVHETGVTLIYGLIVGLIIKLSTKGSSRPPMTAAVVPFNMTVSIEAPPDYLRLSVPYYDVLTNGNRSILLRYKFDTNDNEFREALLEEKATFDSEIFFNILLPPIIFNAGYSLKKRHFFRNIGSILVYAVFGTSISCVLIGIIMYGVTSIVGLPFSLSETLLFGAMISATDPVTILAVLNEVNVDANLFALVFGESALNDAVAIVLSQTIEKYSPSTELPASSLDGKALVNSCGRFFGVFFGSMGVGSLVGCVASLFMKFTKISQFPLLESSLFILMSYLSFLVSEAAHLTGIVSVLFCGICQAHYTFNNLSTESKCRTKQFFEVLNFLSENFIFTYIGVSLFTSQAHLFNIWFIIGAFVAIFLGRVLHIYPLTALLNLGRTPPIPMNNQHMMVFAGKYRTDCVPIQAYSYVMVIKVELQFSGLRGAMAFALAIRNTSSSQMRIMYSTTSLIVIFTVLVNGGLASHMLQLLKIKYVVILISFIQRKTITITSPSHHRYNKWDKSLLPQKWYDFDNNKPASCIMVPHCRFLKPFLTNCKPSLMETLPAWCAPVSRVFTTSVQLYQVDGWQACKLFVWFKVFCQLQTDYDQLQNSQEDGGGPFSSQHGDDLTDAFKVSMDRIDDYVYLSNAKTANNSEELLQWGINRVLTVDIKPVKRMHQDIRYYFVHMEDDPNWDLLSSLKECLAYIESSVIEGNAILVHCFLGISRSPAVATAYLMRKYKLDADEALRRVRNCRPIVWYVHARCSLSNFVNPVEWMNESIACQQGKLLCPRCSARLGSFRWAGLQCGCGKWVIPGFSIQKCKVDTELLERQLDT</sequence>
<evidence type="ECO:0000256" key="1">
    <source>
        <dbReference type="ARBA" id="ARBA00004195"/>
    </source>
</evidence>
<evidence type="ECO:0000256" key="13">
    <source>
        <dbReference type="ARBA" id="ARBA00023136"/>
    </source>
</evidence>
<dbReference type="InterPro" id="IPR004709">
    <property type="entry name" value="NaH_exchanger"/>
</dbReference>
<feature type="transmembrane region" description="Helical" evidence="16">
    <location>
        <begin position="236"/>
        <end position="255"/>
    </location>
</feature>
<feature type="chain" id="PRO_5013017418" description="Sodium/hydrogen exchanger" evidence="17">
    <location>
        <begin position="16"/>
        <end position="891"/>
    </location>
</feature>
<name>A0A077ZDE3_TRITR</name>
<feature type="transmembrane region" description="Helical" evidence="16">
    <location>
        <begin position="354"/>
        <end position="377"/>
    </location>
</feature>
<feature type="transmembrane region" description="Helical" evidence="16">
    <location>
        <begin position="201"/>
        <end position="224"/>
    </location>
</feature>